<sequence length="503" mass="54882">MKKKSVLATLLAAVMLLGASPGVMAQVANDADTLALAAVLDNNSFDRAQLLIGNQMQYWSPVFDTLLVREPNGDLGPNLASEWSYNADNSVLTLTLREGVTFTDGTPFDAEAVKANLEYLKNGAGQNSFMVAAVSEIEVVSPTQVKLTLGEPDPSLLENLSVVGGAMASPATLGVESAAGAPIGSGPYVYDAANSRLGQQYVYNRNPDYWNAEAFPFDRVTITPINDQVARLNALKSGQVDAGSSEARAVADAEANGLVVNRIDVDWFGFIMADREGKIVPALADPKVRQALNMAFDGKSILEFVELGYGRLTDQIFPAASEAYLSELDDVYPYDPEAAKALLAEAGYPDGFEIMLPDIATFASFNPIIQKYLNDVGVTVKWEKIAPNATIPELRSGKFPAYVFQFGYQGTWSEFRKFGYPESPWNTSKVADQGLLELLDKAQYATGDAQLALYQDINRYMVDNAFYAPMYRRDTIYLTNKETVVEMQSTNVMPPIRNYSKAE</sequence>
<dbReference type="GO" id="GO:0030288">
    <property type="term" value="C:outer membrane-bounded periplasmic space"/>
    <property type="evidence" value="ECO:0007669"/>
    <property type="project" value="UniProtKB-ARBA"/>
</dbReference>
<evidence type="ECO:0000259" key="4">
    <source>
        <dbReference type="Pfam" id="PF00496"/>
    </source>
</evidence>
<feature type="domain" description="Solute-binding protein family 5" evidence="4">
    <location>
        <begin position="76"/>
        <end position="409"/>
    </location>
</feature>
<dbReference type="Pfam" id="PF00496">
    <property type="entry name" value="SBP_bac_5"/>
    <property type="match status" value="1"/>
</dbReference>
<keyword evidence="3" id="KW-0732">Signal</keyword>
<proteinExistence type="inferred from homology"/>
<dbReference type="InterPro" id="IPR030678">
    <property type="entry name" value="Peptide/Ni-bd"/>
</dbReference>
<dbReference type="GO" id="GO:0015833">
    <property type="term" value="P:peptide transport"/>
    <property type="evidence" value="ECO:0007669"/>
    <property type="project" value="TreeGrafter"/>
</dbReference>
<evidence type="ECO:0000313" key="5">
    <source>
        <dbReference type="EMBL" id="SMQ85430.1"/>
    </source>
</evidence>
<dbReference type="GO" id="GO:0043190">
    <property type="term" value="C:ATP-binding cassette (ABC) transporter complex"/>
    <property type="evidence" value="ECO:0007669"/>
    <property type="project" value="InterPro"/>
</dbReference>
<dbReference type="GO" id="GO:1904680">
    <property type="term" value="F:peptide transmembrane transporter activity"/>
    <property type="evidence" value="ECO:0007669"/>
    <property type="project" value="TreeGrafter"/>
</dbReference>
<evidence type="ECO:0000313" key="6">
    <source>
        <dbReference type="Proteomes" id="UP000194474"/>
    </source>
</evidence>
<name>A0A1Y6GCC4_9HYPH</name>
<dbReference type="SUPFAM" id="SSF53850">
    <property type="entry name" value="Periplasmic binding protein-like II"/>
    <property type="match status" value="1"/>
</dbReference>
<dbReference type="RefSeq" id="WP_086471098.1">
    <property type="nucleotide sequence ID" value="NZ_FXWK01000002.1"/>
</dbReference>
<dbReference type="InterPro" id="IPR039424">
    <property type="entry name" value="SBP_5"/>
</dbReference>
<dbReference type="PIRSF" id="PIRSF002741">
    <property type="entry name" value="MppA"/>
    <property type="match status" value="1"/>
</dbReference>
<dbReference type="Gene3D" id="3.40.190.10">
    <property type="entry name" value="Periplasmic binding protein-like II"/>
    <property type="match status" value="1"/>
</dbReference>
<dbReference type="Gene3D" id="3.10.105.10">
    <property type="entry name" value="Dipeptide-binding Protein, Domain 3"/>
    <property type="match status" value="1"/>
</dbReference>
<reference evidence="6" key="1">
    <citation type="submission" date="2017-04" db="EMBL/GenBank/DDBJ databases">
        <authorList>
            <person name="Varghese N."/>
            <person name="Submissions S."/>
        </authorList>
    </citation>
    <scope>NUCLEOTIDE SEQUENCE [LARGE SCALE GENOMIC DNA]</scope>
</reference>
<dbReference type="Proteomes" id="UP000194474">
    <property type="component" value="Unassembled WGS sequence"/>
</dbReference>
<dbReference type="EMBL" id="FXWK01000002">
    <property type="protein sequence ID" value="SMQ85430.1"/>
    <property type="molecule type" value="Genomic_DNA"/>
</dbReference>
<dbReference type="OrthoDB" id="9803988at2"/>
<feature type="signal peptide" evidence="3">
    <location>
        <begin position="1"/>
        <end position="25"/>
    </location>
</feature>
<dbReference type="AlphaFoldDB" id="A0A1Y6GCC4"/>
<dbReference type="InterPro" id="IPR000914">
    <property type="entry name" value="SBP_5_dom"/>
</dbReference>
<keyword evidence="6" id="KW-1185">Reference proteome</keyword>
<evidence type="ECO:0000256" key="1">
    <source>
        <dbReference type="ARBA" id="ARBA00004418"/>
    </source>
</evidence>
<feature type="chain" id="PRO_5012057197" evidence="3">
    <location>
        <begin position="26"/>
        <end position="503"/>
    </location>
</feature>
<comment type="similarity">
    <text evidence="2">Belongs to the bacterial solute-binding protein 5 family.</text>
</comment>
<accession>A0A1Y6GCC4</accession>
<comment type="subcellular location">
    <subcellularLocation>
        <location evidence="1">Periplasm</location>
    </subcellularLocation>
</comment>
<evidence type="ECO:0000256" key="2">
    <source>
        <dbReference type="ARBA" id="ARBA00005695"/>
    </source>
</evidence>
<gene>
    <name evidence="5" type="ORF">SAMN06295905_2707</name>
</gene>
<organism evidence="5 6">
    <name type="scientific">Devosia lucknowensis</name>
    <dbReference type="NCBI Taxonomy" id="1096929"/>
    <lineage>
        <taxon>Bacteria</taxon>
        <taxon>Pseudomonadati</taxon>
        <taxon>Pseudomonadota</taxon>
        <taxon>Alphaproteobacteria</taxon>
        <taxon>Hyphomicrobiales</taxon>
        <taxon>Devosiaceae</taxon>
        <taxon>Devosia</taxon>
    </lineage>
</organism>
<dbReference type="PANTHER" id="PTHR30290">
    <property type="entry name" value="PERIPLASMIC BINDING COMPONENT OF ABC TRANSPORTER"/>
    <property type="match status" value="1"/>
</dbReference>
<evidence type="ECO:0000256" key="3">
    <source>
        <dbReference type="SAM" id="SignalP"/>
    </source>
</evidence>
<protein>
    <submittedName>
        <fullName evidence="5">Peptide/nickel transport system substrate-binding protein</fullName>
    </submittedName>
</protein>